<dbReference type="Gene3D" id="1.10.3720.10">
    <property type="entry name" value="MetI-like"/>
    <property type="match status" value="1"/>
</dbReference>
<keyword evidence="3 8" id="KW-0813">Transport</keyword>
<evidence type="ECO:0000256" key="5">
    <source>
        <dbReference type="ARBA" id="ARBA00022692"/>
    </source>
</evidence>
<dbReference type="GO" id="GO:0043190">
    <property type="term" value="C:ATP-binding cassette (ABC) transporter complex"/>
    <property type="evidence" value="ECO:0007669"/>
    <property type="project" value="InterPro"/>
</dbReference>
<evidence type="ECO:0000256" key="2">
    <source>
        <dbReference type="ARBA" id="ARBA00010072"/>
    </source>
</evidence>
<dbReference type="PROSITE" id="PS50928">
    <property type="entry name" value="ABC_TM1"/>
    <property type="match status" value="1"/>
</dbReference>
<keyword evidence="6 8" id="KW-1133">Transmembrane helix</keyword>
<keyword evidence="4" id="KW-1003">Cell membrane</keyword>
<keyword evidence="5 8" id="KW-0812">Transmembrane</keyword>
<dbReference type="RefSeq" id="WP_242478570.1">
    <property type="nucleotide sequence ID" value="NZ_CP181386.1"/>
</dbReference>
<evidence type="ECO:0000259" key="9">
    <source>
        <dbReference type="PROSITE" id="PS50928"/>
    </source>
</evidence>
<dbReference type="PANTHER" id="PTHR30614:SF47">
    <property type="entry name" value="ABC TRANSPORTER PERMEASE"/>
    <property type="match status" value="1"/>
</dbReference>
<evidence type="ECO:0000256" key="7">
    <source>
        <dbReference type="ARBA" id="ARBA00023136"/>
    </source>
</evidence>
<dbReference type="Proteomes" id="UP000295106">
    <property type="component" value="Unassembled WGS sequence"/>
</dbReference>
<dbReference type="PANTHER" id="PTHR30614">
    <property type="entry name" value="MEMBRANE COMPONENT OF AMINO ACID ABC TRANSPORTER"/>
    <property type="match status" value="1"/>
</dbReference>
<gene>
    <name evidence="10" type="ORF">EV684_10456</name>
</gene>
<evidence type="ECO:0000256" key="6">
    <source>
        <dbReference type="ARBA" id="ARBA00022989"/>
    </source>
</evidence>
<dbReference type="InterPro" id="IPR000515">
    <property type="entry name" value="MetI-like"/>
</dbReference>
<evidence type="ECO:0000256" key="1">
    <source>
        <dbReference type="ARBA" id="ARBA00004429"/>
    </source>
</evidence>
<dbReference type="AlphaFoldDB" id="A0A4R2MK73"/>
<evidence type="ECO:0000256" key="3">
    <source>
        <dbReference type="ARBA" id="ARBA00022448"/>
    </source>
</evidence>
<dbReference type="GO" id="GO:0006865">
    <property type="term" value="P:amino acid transport"/>
    <property type="evidence" value="ECO:0007669"/>
    <property type="project" value="TreeGrafter"/>
</dbReference>
<evidence type="ECO:0000256" key="8">
    <source>
        <dbReference type="RuleBase" id="RU363032"/>
    </source>
</evidence>
<accession>A0A4R2MK73</accession>
<feature type="transmembrane region" description="Helical" evidence="8">
    <location>
        <begin position="27"/>
        <end position="47"/>
    </location>
</feature>
<reference evidence="10 11" key="1">
    <citation type="submission" date="2019-03" db="EMBL/GenBank/DDBJ databases">
        <title>Genomic Encyclopedia of Type Strains, Phase IV (KMG-IV): sequencing the most valuable type-strain genomes for metagenomic binning, comparative biology and taxonomic classification.</title>
        <authorList>
            <person name="Goeker M."/>
        </authorList>
    </citation>
    <scope>NUCLEOTIDE SEQUENCE [LARGE SCALE GENOMIC DNA]</scope>
    <source>
        <strain evidence="10 11">DSM 1709</strain>
    </source>
</reference>
<name>A0A4R2MK73_RUBGE</name>
<proteinExistence type="inferred from homology"/>
<dbReference type="InterPro" id="IPR035906">
    <property type="entry name" value="MetI-like_sf"/>
</dbReference>
<dbReference type="NCBIfam" id="TIGR01726">
    <property type="entry name" value="HEQRo_perm_3TM"/>
    <property type="match status" value="1"/>
</dbReference>
<organism evidence="10 11">
    <name type="scientific">Rubrivivax gelatinosus</name>
    <name type="common">Rhodocyclus gelatinosus</name>
    <name type="synonym">Rhodopseudomonas gelatinosa</name>
    <dbReference type="NCBI Taxonomy" id="28068"/>
    <lineage>
        <taxon>Bacteria</taxon>
        <taxon>Pseudomonadati</taxon>
        <taxon>Pseudomonadota</taxon>
        <taxon>Betaproteobacteria</taxon>
        <taxon>Burkholderiales</taxon>
        <taxon>Sphaerotilaceae</taxon>
        <taxon>Rubrivivax</taxon>
    </lineage>
</organism>
<comment type="subcellular location">
    <subcellularLocation>
        <location evidence="1">Cell inner membrane</location>
        <topology evidence="1">Multi-pass membrane protein</topology>
    </subcellularLocation>
    <subcellularLocation>
        <location evidence="8">Cell membrane</location>
        <topology evidence="8">Multi-pass membrane protein</topology>
    </subcellularLocation>
</comment>
<dbReference type="InterPro" id="IPR043429">
    <property type="entry name" value="ArtM/GltK/GlnP/TcyL/YhdX-like"/>
</dbReference>
<dbReference type="EMBL" id="SLXD01000004">
    <property type="protein sequence ID" value="TCP03336.1"/>
    <property type="molecule type" value="Genomic_DNA"/>
</dbReference>
<comment type="caution">
    <text evidence="10">The sequence shown here is derived from an EMBL/GenBank/DDBJ whole genome shotgun (WGS) entry which is preliminary data.</text>
</comment>
<evidence type="ECO:0000256" key="4">
    <source>
        <dbReference type="ARBA" id="ARBA00022475"/>
    </source>
</evidence>
<dbReference type="SUPFAM" id="SSF161098">
    <property type="entry name" value="MetI-like"/>
    <property type="match status" value="1"/>
</dbReference>
<comment type="similarity">
    <text evidence="2">Belongs to the binding-protein-dependent transport system permease family. HisMQ subfamily.</text>
</comment>
<keyword evidence="7 8" id="KW-0472">Membrane</keyword>
<feature type="transmembrane region" description="Helical" evidence="8">
    <location>
        <begin position="199"/>
        <end position="223"/>
    </location>
</feature>
<dbReference type="Pfam" id="PF00528">
    <property type="entry name" value="BPD_transp_1"/>
    <property type="match status" value="1"/>
</dbReference>
<evidence type="ECO:0000313" key="11">
    <source>
        <dbReference type="Proteomes" id="UP000295106"/>
    </source>
</evidence>
<evidence type="ECO:0000313" key="10">
    <source>
        <dbReference type="EMBL" id="TCP03336.1"/>
    </source>
</evidence>
<dbReference type="InterPro" id="IPR010065">
    <property type="entry name" value="AA_ABC_transptr_permease_3TM"/>
</dbReference>
<protein>
    <submittedName>
        <fullName evidence="10">Polar amino acid transport system permease protein</fullName>
    </submittedName>
</protein>
<dbReference type="CDD" id="cd06261">
    <property type="entry name" value="TM_PBP2"/>
    <property type="match status" value="1"/>
</dbReference>
<dbReference type="GO" id="GO:0022857">
    <property type="term" value="F:transmembrane transporter activity"/>
    <property type="evidence" value="ECO:0007669"/>
    <property type="project" value="InterPro"/>
</dbReference>
<feature type="domain" description="ABC transmembrane type-1" evidence="9">
    <location>
        <begin position="23"/>
        <end position="220"/>
    </location>
</feature>
<dbReference type="GeneID" id="99685805"/>
<sequence length="234" mass="25975">MMESLDFGAVLQGRYLQWFVAGAAKTLLLFAACWLAGFLLSFVVVSLRQSRVRGLEALARLFVDYHRNVPGLVQVFIWYFGIPQLLPDAWQAWINAQGSEFLLVWIALSLNAAAYMSEDLRSGIRSLPATQMEAARALGMSFVQAMRLIVLPQALRVAIPPLVNQSLSLFKSTSLAMAVGLAEITYVSRQVENESFRTFEAFAVASAFYWICSFTIMALGHLASQRLNPAVSTR</sequence>